<gene>
    <name evidence="5" type="ORF">GCM10025868_35980</name>
</gene>
<keyword evidence="2" id="KW-0677">Repeat</keyword>
<dbReference type="Pfam" id="PF01839">
    <property type="entry name" value="FG-GAP"/>
    <property type="match status" value="1"/>
</dbReference>
<dbReference type="EMBL" id="BSUZ01000001">
    <property type="protein sequence ID" value="GMA88348.1"/>
    <property type="molecule type" value="Genomic_DNA"/>
</dbReference>
<organism evidence="5 6">
    <name type="scientific">Angustibacter aerolatus</name>
    <dbReference type="NCBI Taxonomy" id="1162965"/>
    <lineage>
        <taxon>Bacteria</taxon>
        <taxon>Bacillati</taxon>
        <taxon>Actinomycetota</taxon>
        <taxon>Actinomycetes</taxon>
        <taxon>Kineosporiales</taxon>
        <taxon>Kineosporiaceae</taxon>
    </lineage>
</organism>
<comment type="caution">
    <text evidence="5">The sequence shown here is derived from an EMBL/GenBank/DDBJ whole genome shotgun (WGS) entry which is preliminary data.</text>
</comment>
<evidence type="ECO:0000256" key="2">
    <source>
        <dbReference type="ARBA" id="ARBA00022737"/>
    </source>
</evidence>
<dbReference type="SMART" id="SM00191">
    <property type="entry name" value="Int_alpha"/>
    <property type="match status" value="1"/>
</dbReference>
<evidence type="ECO:0008006" key="7">
    <source>
        <dbReference type="Google" id="ProtNLM"/>
    </source>
</evidence>
<evidence type="ECO:0000313" key="6">
    <source>
        <dbReference type="Proteomes" id="UP001157017"/>
    </source>
</evidence>
<evidence type="ECO:0000256" key="1">
    <source>
        <dbReference type="ARBA" id="ARBA00022729"/>
    </source>
</evidence>
<evidence type="ECO:0000256" key="4">
    <source>
        <dbReference type="SAM" id="MobiDB-lite"/>
    </source>
</evidence>
<feature type="region of interest" description="Disordered" evidence="4">
    <location>
        <begin position="91"/>
        <end position="113"/>
    </location>
</feature>
<dbReference type="SUPFAM" id="SSF69318">
    <property type="entry name" value="Integrin alpha N-terminal domain"/>
    <property type="match status" value="1"/>
</dbReference>
<accession>A0ABQ6JJG4</accession>
<proteinExistence type="predicted"/>
<evidence type="ECO:0000313" key="5">
    <source>
        <dbReference type="EMBL" id="GMA88348.1"/>
    </source>
</evidence>
<keyword evidence="6" id="KW-1185">Reference proteome</keyword>
<reference evidence="6" key="1">
    <citation type="journal article" date="2019" name="Int. J. Syst. Evol. Microbiol.">
        <title>The Global Catalogue of Microorganisms (GCM) 10K type strain sequencing project: providing services to taxonomists for standard genome sequencing and annotation.</title>
        <authorList>
            <consortium name="The Broad Institute Genomics Platform"/>
            <consortium name="The Broad Institute Genome Sequencing Center for Infectious Disease"/>
            <person name="Wu L."/>
            <person name="Ma J."/>
        </authorList>
    </citation>
    <scope>NUCLEOTIDE SEQUENCE [LARGE SCALE GENOMIC DNA]</scope>
    <source>
        <strain evidence="6">NBRC 108730</strain>
    </source>
</reference>
<dbReference type="Gene3D" id="2.130.10.130">
    <property type="entry name" value="Integrin alpha, N-terminal"/>
    <property type="match status" value="1"/>
</dbReference>
<dbReference type="Proteomes" id="UP001157017">
    <property type="component" value="Unassembled WGS sequence"/>
</dbReference>
<dbReference type="PROSITE" id="PS51470">
    <property type="entry name" value="FG_GAP"/>
    <property type="match status" value="1"/>
</dbReference>
<evidence type="ECO:0000256" key="3">
    <source>
        <dbReference type="ARBA" id="ARBA00023180"/>
    </source>
</evidence>
<dbReference type="InterPro" id="IPR013517">
    <property type="entry name" value="FG-GAP"/>
</dbReference>
<name>A0ABQ6JJG4_9ACTN</name>
<keyword evidence="1" id="KW-0732">Signal</keyword>
<protein>
    <recommendedName>
        <fullName evidence="7">FG-GAP repeat protein</fullName>
    </recommendedName>
</protein>
<keyword evidence="3" id="KW-0325">Glycoprotein</keyword>
<dbReference type="InterPro" id="IPR013519">
    <property type="entry name" value="Int_alpha_beta-p"/>
</dbReference>
<dbReference type="InterPro" id="IPR028994">
    <property type="entry name" value="Integrin_alpha_N"/>
</dbReference>
<sequence>MTSRSAGPAYGAIVTALGRTGSGVAAGGRLVSQASTGVVGTPEAGDGFGSALAAGDFDGDGRRDLAVGVPGEDIGSGAGYVTDAGSVQVLRGTTSGTTTGPEPRCRRRACPASRWTAPASARRWLPATWTATATTTSSSACPAPP</sequence>